<dbReference type="SUPFAM" id="SSF56655">
    <property type="entry name" value="Carbohydrate phosphatase"/>
    <property type="match status" value="1"/>
</dbReference>
<dbReference type="PANTHER" id="PTHR20854:SF4">
    <property type="entry name" value="INOSITOL-1-MONOPHOSPHATASE-RELATED"/>
    <property type="match status" value="1"/>
</dbReference>
<keyword evidence="2 5" id="KW-0479">Metal-binding</keyword>
<dbReference type="EMBL" id="FUYB01000005">
    <property type="protein sequence ID" value="SKA75228.1"/>
    <property type="molecule type" value="Genomic_DNA"/>
</dbReference>
<dbReference type="OrthoDB" id="9785695at2"/>
<evidence type="ECO:0000313" key="6">
    <source>
        <dbReference type="EMBL" id="SKA75228.1"/>
    </source>
</evidence>
<dbReference type="Proteomes" id="UP000190460">
    <property type="component" value="Unassembled WGS sequence"/>
</dbReference>
<dbReference type="STRING" id="92487.SAMN02745130_01487"/>
<evidence type="ECO:0000256" key="4">
    <source>
        <dbReference type="ARBA" id="ARBA00022842"/>
    </source>
</evidence>
<dbReference type="InterPro" id="IPR020583">
    <property type="entry name" value="Inositol_monoP_metal-BS"/>
</dbReference>
<keyword evidence="4 5" id="KW-0460">Magnesium</keyword>
<sequence length="266" mass="29535">MQPDLQAIAQKIREIARAEILSRFERVGYEFKDDGSVLTEADLAANQGITDYLQAHYPEIPLLSEEMDEAQQTRLLRESSVLWCLDPLDGTSNFASGIPLFATSLALFQAGQVVLAITYDPFRDELFTASRGQGAYLNGKPLRCRQTGFKLKHAVALVDFKRLPKLMQWVLLEHTPYGSQRNLGASTLEWAWMAANRGHVYLHGGMKLWDLAAGSLILAEAGGYSSGLNGEPVSLVNLAHNSVVASPDHELFTQWLAFLQTYNDHV</sequence>
<dbReference type="PANTHER" id="PTHR20854">
    <property type="entry name" value="INOSITOL MONOPHOSPHATASE"/>
    <property type="match status" value="1"/>
</dbReference>
<dbReference type="GO" id="GO:0008934">
    <property type="term" value="F:inositol monophosphate 1-phosphatase activity"/>
    <property type="evidence" value="ECO:0007669"/>
    <property type="project" value="TreeGrafter"/>
</dbReference>
<feature type="binding site" evidence="5">
    <location>
        <position position="65"/>
    </location>
    <ligand>
        <name>Mg(2+)</name>
        <dbReference type="ChEBI" id="CHEBI:18420"/>
        <label>1</label>
        <note>catalytic</note>
    </ligand>
</feature>
<gene>
    <name evidence="6" type="ORF">SAMN02745130_01487</name>
</gene>
<dbReference type="GO" id="GO:0006020">
    <property type="term" value="P:inositol metabolic process"/>
    <property type="evidence" value="ECO:0007669"/>
    <property type="project" value="TreeGrafter"/>
</dbReference>
<evidence type="ECO:0000256" key="1">
    <source>
        <dbReference type="ARBA" id="ARBA00009759"/>
    </source>
</evidence>
<protein>
    <submittedName>
        <fullName evidence="6">Myo-inositol-1(Or 4)-monophosphatase</fullName>
    </submittedName>
</protein>
<dbReference type="PRINTS" id="PR00377">
    <property type="entry name" value="IMPHPHTASES"/>
</dbReference>
<comment type="cofactor">
    <cofactor evidence="5">
        <name>Mg(2+)</name>
        <dbReference type="ChEBI" id="CHEBI:18420"/>
    </cofactor>
</comment>
<dbReference type="InterPro" id="IPR020550">
    <property type="entry name" value="Inositol_monophosphatase_CS"/>
</dbReference>
<name>A0A1T4WDY4_9GAMM</name>
<feature type="binding site" evidence="5">
    <location>
        <position position="88"/>
    </location>
    <ligand>
        <name>Mg(2+)</name>
        <dbReference type="ChEBI" id="CHEBI:18420"/>
        <label>1</label>
        <note>catalytic</note>
    </ligand>
</feature>
<dbReference type="PROSITE" id="PS00630">
    <property type="entry name" value="IMP_2"/>
    <property type="match status" value="1"/>
</dbReference>
<dbReference type="Gene3D" id="3.30.540.10">
    <property type="entry name" value="Fructose-1,6-Bisphosphatase, subunit A, domain 1"/>
    <property type="match status" value="1"/>
</dbReference>
<dbReference type="AlphaFoldDB" id="A0A1T4WDY4"/>
<evidence type="ECO:0000313" key="7">
    <source>
        <dbReference type="Proteomes" id="UP000190460"/>
    </source>
</evidence>
<dbReference type="Gene3D" id="3.40.190.80">
    <property type="match status" value="1"/>
</dbReference>
<dbReference type="Pfam" id="PF00459">
    <property type="entry name" value="Inositol_P"/>
    <property type="match status" value="1"/>
</dbReference>
<dbReference type="GO" id="GO:0046854">
    <property type="term" value="P:phosphatidylinositol phosphate biosynthetic process"/>
    <property type="evidence" value="ECO:0007669"/>
    <property type="project" value="InterPro"/>
</dbReference>
<reference evidence="7" key="1">
    <citation type="submission" date="2017-02" db="EMBL/GenBank/DDBJ databases">
        <authorList>
            <person name="Varghese N."/>
            <person name="Submissions S."/>
        </authorList>
    </citation>
    <scope>NUCLEOTIDE SEQUENCE [LARGE SCALE GENOMIC DNA]</scope>
    <source>
        <strain evidence="7">ATCC 49788</strain>
    </source>
</reference>
<evidence type="ECO:0000256" key="2">
    <source>
        <dbReference type="ARBA" id="ARBA00022723"/>
    </source>
</evidence>
<dbReference type="GO" id="GO:0046872">
    <property type="term" value="F:metal ion binding"/>
    <property type="evidence" value="ECO:0007669"/>
    <property type="project" value="UniProtKB-KW"/>
</dbReference>
<evidence type="ECO:0000256" key="3">
    <source>
        <dbReference type="ARBA" id="ARBA00022801"/>
    </source>
</evidence>
<organism evidence="6 7">
    <name type="scientific">Thiothrix eikelboomii</name>
    <dbReference type="NCBI Taxonomy" id="92487"/>
    <lineage>
        <taxon>Bacteria</taxon>
        <taxon>Pseudomonadati</taxon>
        <taxon>Pseudomonadota</taxon>
        <taxon>Gammaproteobacteria</taxon>
        <taxon>Thiotrichales</taxon>
        <taxon>Thiotrichaceae</taxon>
        <taxon>Thiothrix</taxon>
    </lineage>
</organism>
<proteinExistence type="inferred from homology"/>
<dbReference type="GO" id="GO:0007165">
    <property type="term" value="P:signal transduction"/>
    <property type="evidence" value="ECO:0007669"/>
    <property type="project" value="TreeGrafter"/>
</dbReference>
<keyword evidence="3" id="KW-0378">Hydrolase</keyword>
<dbReference type="InterPro" id="IPR000760">
    <property type="entry name" value="Inositol_monophosphatase-like"/>
</dbReference>
<accession>A0A1T4WDY4</accession>
<dbReference type="CDD" id="cd01637">
    <property type="entry name" value="IMPase_like"/>
    <property type="match status" value="1"/>
</dbReference>
<dbReference type="RefSeq" id="WP_078921962.1">
    <property type="nucleotide sequence ID" value="NZ_FUYB01000005.1"/>
</dbReference>
<comment type="similarity">
    <text evidence="1">Belongs to the inositol monophosphatase superfamily.</text>
</comment>
<evidence type="ECO:0000256" key="5">
    <source>
        <dbReference type="PIRSR" id="PIRSR600760-2"/>
    </source>
</evidence>
<feature type="binding site" evidence="5">
    <location>
        <position position="210"/>
    </location>
    <ligand>
        <name>Mg(2+)</name>
        <dbReference type="ChEBI" id="CHEBI:18420"/>
        <label>1</label>
        <note>catalytic</note>
    </ligand>
</feature>
<keyword evidence="7" id="KW-1185">Reference proteome</keyword>
<feature type="binding site" evidence="5">
    <location>
        <position position="89"/>
    </location>
    <ligand>
        <name>Mg(2+)</name>
        <dbReference type="ChEBI" id="CHEBI:18420"/>
        <label>1</label>
        <note>catalytic</note>
    </ligand>
</feature>
<dbReference type="PROSITE" id="PS00629">
    <property type="entry name" value="IMP_1"/>
    <property type="match status" value="1"/>
</dbReference>
<feature type="binding site" evidence="5">
    <location>
        <position position="86"/>
    </location>
    <ligand>
        <name>Mg(2+)</name>
        <dbReference type="ChEBI" id="CHEBI:18420"/>
        <label>1</label>
        <note>catalytic</note>
    </ligand>
</feature>